<proteinExistence type="inferred from homology"/>
<dbReference type="PANTHER" id="PTHR42886:SF29">
    <property type="entry name" value="PUMMELIG, ISOFORM A"/>
    <property type="match status" value="1"/>
</dbReference>
<feature type="region of interest" description="Disordered" evidence="2">
    <location>
        <begin position="1"/>
        <end position="28"/>
    </location>
</feature>
<evidence type="ECO:0000256" key="3">
    <source>
        <dbReference type="SAM" id="Phobius"/>
    </source>
</evidence>
<dbReference type="EMBL" id="JADGMS010000005">
    <property type="protein sequence ID" value="KAF9683108.1"/>
    <property type="molecule type" value="Genomic_DNA"/>
</dbReference>
<sequence length="461" mass="51795">MNQIRSRESSSIVSTMAEELGSSASTATSSSRAKTRSFWPSILRWIPTSTDHVIAAEKRLLSLVKTPYVVEQVNIGSGPPGSKTRWFRSKSDEPRSINTVTFQSNEDSPTLVMVHGYGASQGFFFRNFDALASRFKIIAIDQLGWGGSSRPDFTCKSTEETEAWFIDSFEEWRKAKNLSNFILLGHSFGGYVAAKYALKHPEHVQQLILVGSAGFSSESDPKSEWLTRFRATWKGAVLNHLWESNFTPQKVIRYVIIIDIPLPMLVCIIKLFFFTWLVCGSINKAHVPKTGSEINICFVFNQIVLVRCLGLGPLGPDLVRRYTTARFGAYSTGEVLAGEECKLLTDYVYHTLAAKASGELCLKYIFSFGAFARKPLLQSAPEWKVPTTFIYGFQDWMNYEGAQQARQHMKVPCEIIRVPKAGHFVFIDNPTAFHSAVFYACRMYISPNLETEHLPEGLTLV</sequence>
<keyword evidence="6" id="KW-1185">Reference proteome</keyword>
<dbReference type="PRINTS" id="PR00111">
    <property type="entry name" value="ABHYDROLASE"/>
</dbReference>
<dbReference type="GO" id="GO:0042171">
    <property type="term" value="F:lysophosphatidic acid acyltransferase activity"/>
    <property type="evidence" value="ECO:0007669"/>
    <property type="project" value="TreeGrafter"/>
</dbReference>
<organism evidence="5 6">
    <name type="scientific">Salix dunnii</name>
    <dbReference type="NCBI Taxonomy" id="1413687"/>
    <lineage>
        <taxon>Eukaryota</taxon>
        <taxon>Viridiplantae</taxon>
        <taxon>Streptophyta</taxon>
        <taxon>Embryophyta</taxon>
        <taxon>Tracheophyta</taxon>
        <taxon>Spermatophyta</taxon>
        <taxon>Magnoliopsida</taxon>
        <taxon>eudicotyledons</taxon>
        <taxon>Gunneridae</taxon>
        <taxon>Pentapetalae</taxon>
        <taxon>rosids</taxon>
        <taxon>fabids</taxon>
        <taxon>Malpighiales</taxon>
        <taxon>Salicaceae</taxon>
        <taxon>Saliceae</taxon>
        <taxon>Salix</taxon>
    </lineage>
</organism>
<protein>
    <recommendedName>
        <fullName evidence="4">AB hydrolase-1 domain-containing protein</fullName>
    </recommendedName>
</protein>
<keyword evidence="3" id="KW-0472">Membrane</keyword>
<dbReference type="OrthoDB" id="7457040at2759"/>
<feature type="domain" description="AB hydrolase-1" evidence="4">
    <location>
        <begin position="109"/>
        <end position="235"/>
    </location>
</feature>
<dbReference type="PANTHER" id="PTHR42886">
    <property type="entry name" value="RE40534P-RELATED"/>
    <property type="match status" value="1"/>
</dbReference>
<dbReference type="AlphaFoldDB" id="A0A835N3S0"/>
<dbReference type="GO" id="GO:0004623">
    <property type="term" value="F:phospholipase A2 activity"/>
    <property type="evidence" value="ECO:0007669"/>
    <property type="project" value="TreeGrafter"/>
</dbReference>
<dbReference type="InterPro" id="IPR029058">
    <property type="entry name" value="AB_hydrolase_fold"/>
</dbReference>
<feature type="transmembrane region" description="Helical" evidence="3">
    <location>
        <begin position="254"/>
        <end position="278"/>
    </location>
</feature>
<evidence type="ECO:0000256" key="1">
    <source>
        <dbReference type="ARBA" id="ARBA00038097"/>
    </source>
</evidence>
<keyword evidence="3" id="KW-0812">Transmembrane</keyword>
<reference evidence="5 6" key="1">
    <citation type="submission" date="2020-10" db="EMBL/GenBank/DDBJ databases">
        <title>Plant Genome Project.</title>
        <authorList>
            <person name="Zhang R.-G."/>
        </authorList>
    </citation>
    <scope>NUCLEOTIDE SEQUENCE [LARGE SCALE GENOMIC DNA]</scope>
    <source>
        <strain evidence="5">FAFU-HL-1</strain>
        <tissue evidence="5">Leaf</tissue>
    </source>
</reference>
<evidence type="ECO:0000256" key="2">
    <source>
        <dbReference type="SAM" id="MobiDB-lite"/>
    </source>
</evidence>
<dbReference type="Pfam" id="PF00561">
    <property type="entry name" value="Abhydrolase_1"/>
    <property type="match status" value="1"/>
</dbReference>
<comment type="caution">
    <text evidence="5">The sequence shown here is derived from an EMBL/GenBank/DDBJ whole genome shotgun (WGS) entry which is preliminary data.</text>
</comment>
<dbReference type="InterPro" id="IPR000073">
    <property type="entry name" value="AB_hydrolase_1"/>
</dbReference>
<evidence type="ECO:0000313" key="5">
    <source>
        <dbReference type="EMBL" id="KAF9683108.1"/>
    </source>
</evidence>
<accession>A0A835N3S0</accession>
<name>A0A835N3S0_9ROSI</name>
<evidence type="ECO:0000313" key="6">
    <source>
        <dbReference type="Proteomes" id="UP000657918"/>
    </source>
</evidence>
<keyword evidence="3" id="KW-1133">Transmembrane helix</keyword>
<dbReference type="SUPFAM" id="SSF53474">
    <property type="entry name" value="alpha/beta-Hydrolases"/>
    <property type="match status" value="1"/>
</dbReference>
<dbReference type="Gene3D" id="3.40.50.1820">
    <property type="entry name" value="alpha/beta hydrolase"/>
    <property type="match status" value="2"/>
</dbReference>
<gene>
    <name evidence="5" type="ORF">SADUNF_Sadunf05G0177900</name>
</gene>
<dbReference type="Proteomes" id="UP000657918">
    <property type="component" value="Unassembled WGS sequence"/>
</dbReference>
<evidence type="ECO:0000259" key="4">
    <source>
        <dbReference type="Pfam" id="PF00561"/>
    </source>
</evidence>
<dbReference type="GO" id="GO:0055088">
    <property type="term" value="P:lipid homeostasis"/>
    <property type="evidence" value="ECO:0007669"/>
    <property type="project" value="TreeGrafter"/>
</dbReference>
<comment type="similarity">
    <text evidence="1">Belongs to the peptidase S33 family. ABHD4/ABHD5 subfamily.</text>
</comment>
<dbReference type="GO" id="GO:0006654">
    <property type="term" value="P:phosphatidic acid biosynthetic process"/>
    <property type="evidence" value="ECO:0007669"/>
    <property type="project" value="TreeGrafter"/>
</dbReference>